<comment type="caution">
    <text evidence="1">The sequence shown here is derived from an EMBL/GenBank/DDBJ whole genome shotgun (WGS) entry which is preliminary data.</text>
</comment>
<reference evidence="1 2" key="1">
    <citation type="journal article" date="2020" name="Cell">
        <title>Large-Scale Comparative Analyses of Tick Genomes Elucidate Their Genetic Diversity and Vector Capacities.</title>
        <authorList>
            <consortium name="Tick Genome and Microbiome Consortium (TIGMIC)"/>
            <person name="Jia N."/>
            <person name="Wang J."/>
            <person name="Shi W."/>
            <person name="Du L."/>
            <person name="Sun Y."/>
            <person name="Zhan W."/>
            <person name="Jiang J.F."/>
            <person name="Wang Q."/>
            <person name="Zhang B."/>
            <person name="Ji P."/>
            <person name="Bell-Sakyi L."/>
            <person name="Cui X.M."/>
            <person name="Yuan T.T."/>
            <person name="Jiang B.G."/>
            <person name="Yang W.F."/>
            <person name="Lam T.T."/>
            <person name="Chang Q.C."/>
            <person name="Ding S.J."/>
            <person name="Wang X.J."/>
            <person name="Zhu J.G."/>
            <person name="Ruan X.D."/>
            <person name="Zhao L."/>
            <person name="Wei J.T."/>
            <person name="Ye R.Z."/>
            <person name="Que T.C."/>
            <person name="Du C.H."/>
            <person name="Zhou Y.H."/>
            <person name="Cheng J.X."/>
            <person name="Dai P.F."/>
            <person name="Guo W.B."/>
            <person name="Han X.H."/>
            <person name="Huang E.J."/>
            <person name="Li L.F."/>
            <person name="Wei W."/>
            <person name="Gao Y.C."/>
            <person name="Liu J.Z."/>
            <person name="Shao H.Z."/>
            <person name="Wang X."/>
            <person name="Wang C.C."/>
            <person name="Yang T.C."/>
            <person name="Huo Q.B."/>
            <person name="Li W."/>
            <person name="Chen H.Y."/>
            <person name="Chen S.E."/>
            <person name="Zhou L.G."/>
            <person name="Ni X.B."/>
            <person name="Tian J.H."/>
            <person name="Sheng Y."/>
            <person name="Liu T."/>
            <person name="Pan Y.S."/>
            <person name="Xia L.Y."/>
            <person name="Li J."/>
            <person name="Zhao F."/>
            <person name="Cao W.C."/>
        </authorList>
    </citation>
    <scope>NUCLEOTIDE SEQUENCE [LARGE SCALE GENOMIC DNA]</scope>
    <source>
        <strain evidence="1">HaeL-2018</strain>
    </source>
</reference>
<evidence type="ECO:0000313" key="1">
    <source>
        <dbReference type="EMBL" id="KAH9369575.1"/>
    </source>
</evidence>
<dbReference type="OMA" id="WKITAHA"/>
<organism evidence="1 2">
    <name type="scientific">Haemaphysalis longicornis</name>
    <name type="common">Bush tick</name>
    <dbReference type="NCBI Taxonomy" id="44386"/>
    <lineage>
        <taxon>Eukaryota</taxon>
        <taxon>Metazoa</taxon>
        <taxon>Ecdysozoa</taxon>
        <taxon>Arthropoda</taxon>
        <taxon>Chelicerata</taxon>
        <taxon>Arachnida</taxon>
        <taxon>Acari</taxon>
        <taxon>Parasitiformes</taxon>
        <taxon>Ixodida</taxon>
        <taxon>Ixodoidea</taxon>
        <taxon>Ixodidae</taxon>
        <taxon>Haemaphysalinae</taxon>
        <taxon>Haemaphysalis</taxon>
    </lineage>
</organism>
<sequence>MKEVVDDIFQAKMNVKVSSVDRIHRIGRKQPDKPRRIIFKLIDHRENLSILKKCFNFKGSTVTISEDFAPATREISRHLWKITAHASKSGAKVQLFYDKIKLYKPSLNYI</sequence>
<dbReference type="Gene3D" id="3.30.70.1820">
    <property type="entry name" value="L1 transposable element, RRM domain"/>
    <property type="match status" value="1"/>
</dbReference>
<dbReference type="VEuPathDB" id="VectorBase:HLOH_045715"/>
<dbReference type="Proteomes" id="UP000821853">
    <property type="component" value="Chromosome 3"/>
</dbReference>
<dbReference type="EMBL" id="JABSTR010000005">
    <property type="protein sequence ID" value="KAH9369575.1"/>
    <property type="molecule type" value="Genomic_DNA"/>
</dbReference>
<evidence type="ECO:0000313" key="2">
    <source>
        <dbReference type="Proteomes" id="UP000821853"/>
    </source>
</evidence>
<gene>
    <name evidence="1" type="ORF">HPB48_020688</name>
</gene>
<keyword evidence="2" id="KW-1185">Reference proteome</keyword>
<name>A0A9J6G3P0_HAELO</name>
<proteinExistence type="predicted"/>
<protein>
    <submittedName>
        <fullName evidence="1">Uncharacterized protein</fullName>
    </submittedName>
</protein>
<dbReference type="AlphaFoldDB" id="A0A9J6G3P0"/>
<dbReference type="OrthoDB" id="6059368at2759"/>
<accession>A0A9J6G3P0</accession>